<keyword evidence="2" id="KW-1185">Reference proteome</keyword>
<proteinExistence type="predicted"/>
<evidence type="ECO:0000313" key="2">
    <source>
        <dbReference type="Proteomes" id="UP000076967"/>
    </source>
</evidence>
<comment type="caution">
    <text evidence="1">The sequence shown here is derived from an EMBL/GenBank/DDBJ whole genome shotgun (WGS) entry which is preliminary data.</text>
</comment>
<name>A0A168N4M2_9BACL</name>
<gene>
    <name evidence="1" type="ORF">PGLA_03790</name>
</gene>
<dbReference type="EMBL" id="LVJH01000003">
    <property type="protein sequence ID" value="OAB45383.1"/>
    <property type="molecule type" value="Genomic_DNA"/>
</dbReference>
<protein>
    <submittedName>
        <fullName evidence="1">Uncharacterized protein</fullName>
    </submittedName>
</protein>
<accession>A0A168N4M2</accession>
<sequence length="67" mass="8115">MYEGFIEMQHVVTRVQYLRSEGQGMEEYHRIEFGHERNNLHTPELIGPKEESLFACEPSRVRGWWRH</sequence>
<dbReference type="OrthoDB" id="2656770at2"/>
<dbReference type="Proteomes" id="UP000076967">
    <property type="component" value="Unassembled WGS sequence"/>
</dbReference>
<dbReference type="RefSeq" id="WP_068528918.1">
    <property type="nucleotide sequence ID" value="NZ_LVJH01000003.1"/>
</dbReference>
<dbReference type="AlphaFoldDB" id="A0A168N4M2"/>
<organism evidence="1 2">
    <name type="scientific">Paenibacillus glacialis</name>
    <dbReference type="NCBI Taxonomy" id="494026"/>
    <lineage>
        <taxon>Bacteria</taxon>
        <taxon>Bacillati</taxon>
        <taxon>Bacillota</taxon>
        <taxon>Bacilli</taxon>
        <taxon>Bacillales</taxon>
        <taxon>Paenibacillaceae</taxon>
        <taxon>Paenibacillus</taxon>
    </lineage>
</organism>
<reference evidence="1 2" key="1">
    <citation type="submission" date="2016-03" db="EMBL/GenBank/DDBJ databases">
        <title>Draft genome sequence of Paenibacillus glacialis DSM 22343.</title>
        <authorList>
            <person name="Shin S.-K."/>
            <person name="Yi H."/>
        </authorList>
    </citation>
    <scope>NUCLEOTIDE SEQUENCE [LARGE SCALE GENOMIC DNA]</scope>
    <source>
        <strain evidence="1 2">DSM 22343</strain>
    </source>
</reference>
<evidence type="ECO:0000313" key="1">
    <source>
        <dbReference type="EMBL" id="OAB45383.1"/>
    </source>
</evidence>